<name>A0AA96RH40_9BACL</name>
<evidence type="ECO:0000313" key="2">
    <source>
        <dbReference type="Proteomes" id="UP001304650"/>
    </source>
</evidence>
<evidence type="ECO:0000313" key="1">
    <source>
        <dbReference type="EMBL" id="WNR42903.1"/>
    </source>
</evidence>
<dbReference type="AlphaFoldDB" id="A0AA96RH40"/>
<reference evidence="1" key="1">
    <citation type="submission" date="2022-02" db="EMBL/GenBank/DDBJ databases">
        <title>Paenibacillus sp. MBLB1832 Whole Genome Shotgun Sequencing.</title>
        <authorList>
            <person name="Hwang C.Y."/>
            <person name="Cho E.-S."/>
            <person name="Seo M.-J."/>
        </authorList>
    </citation>
    <scope>NUCLEOTIDE SEQUENCE</scope>
    <source>
        <strain evidence="1">MBLB1832</strain>
    </source>
</reference>
<dbReference type="EMBL" id="CP130319">
    <property type="protein sequence ID" value="WNR42903.1"/>
    <property type="molecule type" value="Genomic_DNA"/>
</dbReference>
<dbReference type="Proteomes" id="UP001304650">
    <property type="component" value="Chromosome"/>
</dbReference>
<keyword evidence="2" id="KW-1185">Reference proteome</keyword>
<gene>
    <name evidence="1" type="ORF">MJB10_17485</name>
</gene>
<accession>A0AA96RH40</accession>
<dbReference type="KEGG" id="proo:MJB10_17485"/>
<dbReference type="SUPFAM" id="SSF53597">
    <property type="entry name" value="Dihydrofolate reductase-like"/>
    <property type="match status" value="1"/>
</dbReference>
<dbReference type="RefSeq" id="WP_314796735.1">
    <property type="nucleotide sequence ID" value="NZ_CP130319.1"/>
</dbReference>
<sequence>MLGLSLIKIKGVRTSISFIIAMDRNQAIDLKNVLPWHLPGGQKTI</sequence>
<organism evidence="1 2">
    <name type="scientific">Paenibacillus roseopurpureus</name>
    <dbReference type="NCBI Taxonomy" id="2918901"/>
    <lineage>
        <taxon>Bacteria</taxon>
        <taxon>Bacillati</taxon>
        <taxon>Bacillota</taxon>
        <taxon>Bacilli</taxon>
        <taxon>Bacillales</taxon>
        <taxon>Paenibacillaceae</taxon>
        <taxon>Paenibacillus</taxon>
    </lineage>
</organism>
<protein>
    <submittedName>
        <fullName evidence="1">Uncharacterized protein</fullName>
    </submittedName>
</protein>
<dbReference type="InterPro" id="IPR024072">
    <property type="entry name" value="DHFR-like_dom_sf"/>
</dbReference>
<proteinExistence type="predicted"/>